<sequence>MKGILLVLALSCIFACSCPHYLKNNKVSTMDLLTRKSWYLTKGTSPNIIYKVTYNMQMTKSFLWFKNTNPKKYPGVERKFTSSVKYYLSDSIERIFKPDKVGKKKYGNYIIDENGSVTEIVKLNCDTLITKGIHPDTAIYIGYGPLLYITKP</sequence>
<gene>
    <name evidence="2" type="ORF">E5353_02020</name>
</gene>
<feature type="signal peptide" evidence="1">
    <location>
        <begin position="1"/>
        <end position="22"/>
    </location>
</feature>
<evidence type="ECO:0000313" key="2">
    <source>
        <dbReference type="EMBL" id="TGY40707.1"/>
    </source>
</evidence>
<dbReference type="AlphaFoldDB" id="A0A4S2DFC4"/>
<evidence type="ECO:0000313" key="3">
    <source>
        <dbReference type="Proteomes" id="UP000309566"/>
    </source>
</evidence>
<dbReference type="EMBL" id="SRYX01000004">
    <property type="protein sequence ID" value="TGY40707.1"/>
    <property type="molecule type" value="Genomic_DNA"/>
</dbReference>
<reference evidence="2 3" key="1">
    <citation type="submission" date="2019-04" db="EMBL/GenBank/DDBJ databases">
        <title>Microbes associate with the intestines of laboratory mice.</title>
        <authorList>
            <person name="Navarre W."/>
            <person name="Wong E."/>
            <person name="Huang K."/>
            <person name="Tropini C."/>
            <person name="Ng K."/>
            <person name="Yu B."/>
        </authorList>
    </citation>
    <scope>NUCLEOTIDE SEQUENCE [LARGE SCALE GENOMIC DNA]</scope>
    <source>
        <strain evidence="2 3">NM63_1-25</strain>
    </source>
</reference>
<feature type="chain" id="PRO_5020671254" description="Lipoprotein" evidence="1">
    <location>
        <begin position="23"/>
        <end position="152"/>
    </location>
</feature>
<evidence type="ECO:0000256" key="1">
    <source>
        <dbReference type="SAM" id="SignalP"/>
    </source>
</evidence>
<organism evidence="2 3">
    <name type="scientific">Bacteroides caecimuris</name>
    <dbReference type="NCBI Taxonomy" id="1796613"/>
    <lineage>
        <taxon>Bacteria</taxon>
        <taxon>Pseudomonadati</taxon>
        <taxon>Bacteroidota</taxon>
        <taxon>Bacteroidia</taxon>
        <taxon>Bacteroidales</taxon>
        <taxon>Bacteroidaceae</taxon>
        <taxon>Bacteroides</taxon>
    </lineage>
</organism>
<dbReference type="PROSITE" id="PS51257">
    <property type="entry name" value="PROKAR_LIPOPROTEIN"/>
    <property type="match status" value="1"/>
</dbReference>
<name>A0A4S2DFC4_9BACE</name>
<dbReference type="Proteomes" id="UP000309566">
    <property type="component" value="Unassembled WGS sequence"/>
</dbReference>
<dbReference type="RefSeq" id="WP_135998720.1">
    <property type="nucleotide sequence ID" value="NZ_SRYX01000004.1"/>
</dbReference>
<accession>A0A4S2DFC4</accession>
<protein>
    <recommendedName>
        <fullName evidence="4">Lipoprotein</fullName>
    </recommendedName>
</protein>
<evidence type="ECO:0008006" key="4">
    <source>
        <dbReference type="Google" id="ProtNLM"/>
    </source>
</evidence>
<proteinExistence type="predicted"/>
<comment type="caution">
    <text evidence="2">The sequence shown here is derived from an EMBL/GenBank/DDBJ whole genome shotgun (WGS) entry which is preliminary data.</text>
</comment>
<keyword evidence="1" id="KW-0732">Signal</keyword>